<accession>A0AA89CBE7</accession>
<dbReference type="Proteomes" id="UP001186944">
    <property type="component" value="Unassembled WGS sequence"/>
</dbReference>
<dbReference type="SUPFAM" id="SSF54768">
    <property type="entry name" value="dsRNA-binding domain-like"/>
    <property type="match status" value="3"/>
</dbReference>
<dbReference type="EMBL" id="VSWD01000005">
    <property type="protein sequence ID" value="KAK3103697.1"/>
    <property type="molecule type" value="Genomic_DNA"/>
</dbReference>
<dbReference type="GO" id="GO:0030422">
    <property type="term" value="P:siRNA processing"/>
    <property type="evidence" value="ECO:0007669"/>
    <property type="project" value="TreeGrafter"/>
</dbReference>
<protein>
    <recommendedName>
        <fullName evidence="5">DRBM domain-containing protein</fullName>
    </recommendedName>
</protein>
<feature type="compositionally biased region" description="Polar residues" evidence="4">
    <location>
        <begin position="413"/>
        <end position="430"/>
    </location>
</feature>
<feature type="region of interest" description="Disordered" evidence="4">
    <location>
        <begin position="412"/>
        <end position="439"/>
    </location>
</feature>
<reference evidence="6" key="1">
    <citation type="submission" date="2019-08" db="EMBL/GenBank/DDBJ databases">
        <title>The improved chromosome-level genome for the pearl oyster Pinctada fucata martensii using PacBio sequencing and Hi-C.</title>
        <authorList>
            <person name="Zheng Z."/>
        </authorList>
    </citation>
    <scope>NUCLEOTIDE SEQUENCE</scope>
    <source>
        <strain evidence="6">ZZ-2019</strain>
        <tissue evidence="6">Adductor muscle</tissue>
    </source>
</reference>
<dbReference type="PANTHER" id="PTHR46205">
    <property type="entry name" value="LOQUACIOUS, ISOFORM B"/>
    <property type="match status" value="1"/>
</dbReference>
<dbReference type="PROSITE" id="PS50137">
    <property type="entry name" value="DS_RBD"/>
    <property type="match status" value="3"/>
</dbReference>
<dbReference type="CDD" id="cd19862">
    <property type="entry name" value="DSRM_PRKRA-like_rpt1"/>
    <property type="match status" value="1"/>
</dbReference>
<dbReference type="GO" id="GO:0070920">
    <property type="term" value="P:regulation of regulatory ncRNA processing"/>
    <property type="evidence" value="ECO:0007669"/>
    <property type="project" value="TreeGrafter"/>
</dbReference>
<dbReference type="Gene3D" id="3.30.160.20">
    <property type="match status" value="3"/>
</dbReference>
<feature type="domain" description="DRBM" evidence="5">
    <location>
        <begin position="342"/>
        <end position="409"/>
    </location>
</feature>
<dbReference type="InterPro" id="IPR032478">
    <property type="entry name" value="Staufen_C"/>
</dbReference>
<dbReference type="InterPro" id="IPR051247">
    <property type="entry name" value="RLC_Component"/>
</dbReference>
<evidence type="ECO:0000259" key="5">
    <source>
        <dbReference type="PROSITE" id="PS50137"/>
    </source>
</evidence>
<evidence type="ECO:0000256" key="4">
    <source>
        <dbReference type="SAM" id="MobiDB-lite"/>
    </source>
</evidence>
<evidence type="ECO:0000256" key="3">
    <source>
        <dbReference type="PROSITE-ProRule" id="PRU00266"/>
    </source>
</evidence>
<dbReference type="CDD" id="cd19864">
    <property type="entry name" value="DSRM_PRKRA-like_rpt3"/>
    <property type="match status" value="1"/>
</dbReference>
<dbReference type="AlphaFoldDB" id="A0AA89CBE7"/>
<comment type="caution">
    <text evidence="6">The sequence shown here is derived from an EMBL/GenBank/DDBJ whole genome shotgun (WGS) entry which is preliminary data.</text>
</comment>
<keyword evidence="7" id="KW-1185">Reference proteome</keyword>
<evidence type="ECO:0000256" key="2">
    <source>
        <dbReference type="ARBA" id="ARBA00022884"/>
    </source>
</evidence>
<dbReference type="Pfam" id="PF16482">
    <property type="entry name" value="Staufen_C"/>
    <property type="match status" value="1"/>
</dbReference>
<dbReference type="PANTHER" id="PTHR46205:SF3">
    <property type="entry name" value="LOQUACIOUS, ISOFORM B"/>
    <property type="match status" value="1"/>
</dbReference>
<dbReference type="InterPro" id="IPR014720">
    <property type="entry name" value="dsRBD_dom"/>
</dbReference>
<name>A0AA89CBE7_PINIB</name>
<keyword evidence="1" id="KW-0677">Repeat</keyword>
<feature type="domain" description="DRBM" evidence="5">
    <location>
        <begin position="437"/>
        <end position="505"/>
    </location>
</feature>
<evidence type="ECO:0000313" key="6">
    <source>
        <dbReference type="EMBL" id="KAK3103697.1"/>
    </source>
</evidence>
<keyword evidence="2 3" id="KW-0694">RNA-binding</keyword>
<feature type="domain" description="DRBM" evidence="5">
    <location>
        <begin position="581"/>
        <end position="649"/>
    </location>
</feature>
<sequence>MYIMGKLNCVGLGDKTQRGKERKRKRYAYYHQGHEICKGAFMLLHGESNKYVKNIVAHMNENGNVPRVHKNKNRRPANAFSFDELKHALNYIMHYAEEVGLPQPMVRGKGNPVVFLPSSGSKSDLHKQYVASCEEAGIRHLGLTSFKLLWKDCCPHIKFMSPMSDMGPKCEEHRDAISKAVSMEQKQEAVRLFSEHLTIVQKEREVYNKSVGDARVEMTDYVRPAGVIPPCSANLTKVHYTMDFSQAVSVPHRARQEGPLYFLVPRKLQLFGIAVEGIFRQFNYVIDEDQTIGENGTGIKGPNGVISMLHHCLQQNGFGEEECIIHCDNCAGISMAIPPGKTPISFLQEICTKRGITPQYDLIANEGAVHEPVFQMRVTVGDVLATGKGTSKKKAKHAAAHNALRQVLGLTNGPETEQYGSDQNQNSNPSEDGDLGNPVGELQEFTQKKLMKPPVYEFNSEQGPPHNREFVCTVKMGKLTEKGTGRSKKAAKRTAASLMLIHVRNLTSEGENKQIEESDEEDEIPLGASEIRSSYTTLKEGKVKVPIPNAQQNKELQIFYQKVKKNNKKLKNSNLSAPATNYCQMLQEIAEVQRFEVSYIDIAEKSVSGQFQCLVQLSTMPIAVCHGTGTSIDESHAQAAHNALQYLRLMTKT</sequence>
<dbReference type="GO" id="GO:0003725">
    <property type="term" value="F:double-stranded RNA binding"/>
    <property type="evidence" value="ECO:0007669"/>
    <property type="project" value="TreeGrafter"/>
</dbReference>
<evidence type="ECO:0000256" key="1">
    <source>
        <dbReference type="ARBA" id="ARBA00022737"/>
    </source>
</evidence>
<dbReference type="GO" id="GO:0016442">
    <property type="term" value="C:RISC complex"/>
    <property type="evidence" value="ECO:0007669"/>
    <property type="project" value="TreeGrafter"/>
</dbReference>
<evidence type="ECO:0000313" key="7">
    <source>
        <dbReference type="Proteomes" id="UP001186944"/>
    </source>
</evidence>
<dbReference type="GO" id="GO:0070578">
    <property type="term" value="C:RISC-loading complex"/>
    <property type="evidence" value="ECO:0007669"/>
    <property type="project" value="TreeGrafter"/>
</dbReference>
<gene>
    <name evidence="6" type="ORF">FSP39_021107</name>
</gene>
<dbReference type="GO" id="GO:0005737">
    <property type="term" value="C:cytoplasm"/>
    <property type="evidence" value="ECO:0007669"/>
    <property type="project" value="TreeGrafter"/>
</dbReference>
<dbReference type="GO" id="GO:0035197">
    <property type="term" value="F:siRNA binding"/>
    <property type="evidence" value="ECO:0007669"/>
    <property type="project" value="TreeGrafter"/>
</dbReference>
<dbReference type="GO" id="GO:0005634">
    <property type="term" value="C:nucleus"/>
    <property type="evidence" value="ECO:0007669"/>
    <property type="project" value="TreeGrafter"/>
</dbReference>
<dbReference type="SMART" id="SM00358">
    <property type="entry name" value="DSRM"/>
    <property type="match status" value="3"/>
</dbReference>
<proteinExistence type="predicted"/>
<dbReference type="FunFam" id="3.30.160.20:FF:000007">
    <property type="entry name" value="Double-stranded RNA-binding protein Staufen homolog 1"/>
    <property type="match status" value="2"/>
</dbReference>
<organism evidence="6 7">
    <name type="scientific">Pinctada imbricata</name>
    <name type="common">Atlantic pearl-oyster</name>
    <name type="synonym">Pinctada martensii</name>
    <dbReference type="NCBI Taxonomy" id="66713"/>
    <lineage>
        <taxon>Eukaryota</taxon>
        <taxon>Metazoa</taxon>
        <taxon>Spiralia</taxon>
        <taxon>Lophotrochozoa</taxon>
        <taxon>Mollusca</taxon>
        <taxon>Bivalvia</taxon>
        <taxon>Autobranchia</taxon>
        <taxon>Pteriomorphia</taxon>
        <taxon>Pterioida</taxon>
        <taxon>Pterioidea</taxon>
        <taxon>Pteriidae</taxon>
        <taxon>Pinctada</taxon>
    </lineage>
</organism>
<dbReference type="Pfam" id="PF00035">
    <property type="entry name" value="dsrm"/>
    <property type="match status" value="2"/>
</dbReference>